<dbReference type="EMBL" id="JTFC01000041">
    <property type="protein sequence ID" value="RUS53113.1"/>
    <property type="molecule type" value="Genomic_DNA"/>
</dbReference>
<dbReference type="Proteomes" id="UP000288623">
    <property type="component" value="Unassembled WGS sequence"/>
</dbReference>
<reference evidence="3 4" key="1">
    <citation type="submission" date="2014-11" db="EMBL/GenBank/DDBJ databases">
        <title>Genome sequence and analysis of novel Kurthia sp.</title>
        <authorList>
            <person name="Lawson J.N."/>
            <person name="Gonzalez J.E."/>
            <person name="Rinauldi L."/>
            <person name="Xuan Z."/>
            <person name="Firman A."/>
            <person name="Shaddox L."/>
            <person name="Trudeau A."/>
            <person name="Shah S."/>
            <person name="Reiman D."/>
        </authorList>
    </citation>
    <scope>NUCLEOTIDE SEQUENCE [LARGE SCALE GENOMIC DNA]</scope>
    <source>
        <strain evidence="3 4">3B1D</strain>
    </source>
</reference>
<keyword evidence="1" id="KW-0479">Metal-binding</keyword>
<dbReference type="Gene3D" id="3.10.180.10">
    <property type="entry name" value="2,3-Dihydroxybiphenyl 1,2-Dioxygenase, domain 1"/>
    <property type="match status" value="1"/>
</dbReference>
<dbReference type="InterPro" id="IPR004360">
    <property type="entry name" value="Glyas_Fos-R_dOase_dom"/>
</dbReference>
<dbReference type="PANTHER" id="PTHR36113">
    <property type="entry name" value="LYASE, PUTATIVE-RELATED-RELATED"/>
    <property type="match status" value="1"/>
</dbReference>
<dbReference type="CDD" id="cd07242">
    <property type="entry name" value="VOC_BsYqjT"/>
    <property type="match status" value="1"/>
</dbReference>
<evidence type="ECO:0000313" key="4">
    <source>
        <dbReference type="Proteomes" id="UP000288623"/>
    </source>
</evidence>
<dbReference type="PROSITE" id="PS51819">
    <property type="entry name" value="VOC"/>
    <property type="match status" value="1"/>
</dbReference>
<dbReference type="AlphaFoldDB" id="A0A433RQW1"/>
<dbReference type="InterPro" id="IPR037523">
    <property type="entry name" value="VOC_core"/>
</dbReference>
<name>A0A433RQW1_9BACL</name>
<protein>
    <recommendedName>
        <fullName evidence="2">VOC domain-containing protein</fullName>
    </recommendedName>
</protein>
<organism evidence="3 4">
    <name type="scientific">Candidatus Kurthia intestinigallinarum</name>
    <dbReference type="NCBI Taxonomy" id="1562256"/>
    <lineage>
        <taxon>Bacteria</taxon>
        <taxon>Bacillati</taxon>
        <taxon>Bacillota</taxon>
        <taxon>Bacilli</taxon>
        <taxon>Bacillales</taxon>
        <taxon>Caryophanaceae</taxon>
        <taxon>Kurthia</taxon>
    </lineage>
</organism>
<dbReference type="PANTHER" id="PTHR36113:SF6">
    <property type="entry name" value="FOSFOMYCIN RESISTANCE PROTEIN FOSX"/>
    <property type="match status" value="1"/>
</dbReference>
<feature type="domain" description="VOC" evidence="2">
    <location>
        <begin position="4"/>
        <end position="130"/>
    </location>
</feature>
<dbReference type="InterPro" id="IPR029068">
    <property type="entry name" value="Glyas_Bleomycin-R_OHBP_Dase"/>
</dbReference>
<evidence type="ECO:0000313" key="3">
    <source>
        <dbReference type="EMBL" id="RUS53113.1"/>
    </source>
</evidence>
<proteinExistence type="predicted"/>
<evidence type="ECO:0000256" key="1">
    <source>
        <dbReference type="ARBA" id="ARBA00022723"/>
    </source>
</evidence>
<accession>A0A433RQW1</accession>
<dbReference type="OrthoDB" id="5296884at2"/>
<comment type="caution">
    <text evidence="3">The sequence shown here is derived from an EMBL/GenBank/DDBJ whole genome shotgun (WGS) entry which is preliminary data.</text>
</comment>
<evidence type="ECO:0000259" key="2">
    <source>
        <dbReference type="PROSITE" id="PS51819"/>
    </source>
</evidence>
<dbReference type="Pfam" id="PF00903">
    <property type="entry name" value="Glyoxalase"/>
    <property type="match status" value="1"/>
</dbReference>
<keyword evidence="4" id="KW-1185">Reference proteome</keyword>
<sequence length="138" mass="16007">MTDVLHHIEINVSNLKEALSFWQWFLADLGYELYQTWEDGQSWKYGETYLVIAQTQPQFLDAPYHRGQVGLNHLAFHAKSRAHVDDMTIKLRARGATILYEDRHPYAGGPAYYAVFFEGPDRMKLELVAPEGELLEYD</sequence>
<gene>
    <name evidence="3" type="ORF">QI30_16340</name>
</gene>
<dbReference type="SUPFAM" id="SSF54593">
    <property type="entry name" value="Glyoxalase/Bleomycin resistance protein/Dihydroxybiphenyl dioxygenase"/>
    <property type="match status" value="1"/>
</dbReference>
<dbReference type="InterPro" id="IPR051332">
    <property type="entry name" value="Fosfomycin_Res_Enzymes"/>
</dbReference>
<dbReference type="GO" id="GO:0046872">
    <property type="term" value="F:metal ion binding"/>
    <property type="evidence" value="ECO:0007669"/>
    <property type="project" value="UniProtKB-KW"/>
</dbReference>